<dbReference type="OrthoDB" id="9796642at2"/>
<evidence type="ECO:0000313" key="2">
    <source>
        <dbReference type="EMBL" id="SMC08954.1"/>
    </source>
</evidence>
<dbReference type="Proteomes" id="UP000192602">
    <property type="component" value="Unassembled WGS sequence"/>
</dbReference>
<dbReference type="InterPro" id="IPR014710">
    <property type="entry name" value="RmlC-like_jellyroll"/>
</dbReference>
<name>A0A1W1WRM5_9BACT</name>
<gene>
    <name evidence="2" type="ORF">SAMN05660197_0742</name>
</gene>
<dbReference type="EMBL" id="FWWZ01000001">
    <property type="protein sequence ID" value="SMC08954.1"/>
    <property type="molecule type" value="Genomic_DNA"/>
</dbReference>
<dbReference type="InterPro" id="IPR013096">
    <property type="entry name" value="Cupin_2"/>
</dbReference>
<dbReference type="STRING" id="1069081.SAMN05660197_0742"/>
<dbReference type="Gene3D" id="2.60.120.10">
    <property type="entry name" value="Jelly Rolls"/>
    <property type="match status" value="1"/>
</dbReference>
<sequence length="96" mass="11046">MAKVIKTGIRDEKTIKETLQKEGFFNIFTWHDEPHTSYPVHSHPHYEVRWIIDGVLEITQDGKTIRLQPGDRLESEPNTPHSAFTPTGTIYVCASR</sequence>
<reference evidence="3" key="1">
    <citation type="submission" date="2017-04" db="EMBL/GenBank/DDBJ databases">
        <authorList>
            <person name="Varghese N."/>
            <person name="Submissions S."/>
        </authorList>
    </citation>
    <scope>NUCLEOTIDE SEQUENCE [LARGE SCALE GENOMIC DNA]</scope>
    <source>
        <strain evidence="3">DSM 16512</strain>
    </source>
</reference>
<dbReference type="SUPFAM" id="SSF51182">
    <property type="entry name" value="RmlC-like cupins"/>
    <property type="match status" value="1"/>
</dbReference>
<proteinExistence type="predicted"/>
<dbReference type="RefSeq" id="WP_084275207.1">
    <property type="nucleotide sequence ID" value="NZ_AP026671.1"/>
</dbReference>
<evidence type="ECO:0000259" key="1">
    <source>
        <dbReference type="Pfam" id="PF07883"/>
    </source>
</evidence>
<dbReference type="Pfam" id="PF07883">
    <property type="entry name" value="Cupin_2"/>
    <property type="match status" value="1"/>
</dbReference>
<feature type="domain" description="Cupin type-2" evidence="1">
    <location>
        <begin position="30"/>
        <end position="85"/>
    </location>
</feature>
<organism evidence="2 3">
    <name type="scientific">Nitratiruptor tergarcus DSM 16512</name>
    <dbReference type="NCBI Taxonomy" id="1069081"/>
    <lineage>
        <taxon>Bacteria</taxon>
        <taxon>Pseudomonadati</taxon>
        <taxon>Campylobacterota</taxon>
        <taxon>Epsilonproteobacteria</taxon>
        <taxon>Nautiliales</taxon>
        <taxon>Nitratiruptoraceae</taxon>
        <taxon>Nitratiruptor</taxon>
    </lineage>
</organism>
<evidence type="ECO:0000313" key="3">
    <source>
        <dbReference type="Proteomes" id="UP000192602"/>
    </source>
</evidence>
<keyword evidence="3" id="KW-1185">Reference proteome</keyword>
<accession>A0A1W1WRM5</accession>
<dbReference type="AlphaFoldDB" id="A0A1W1WRM5"/>
<protein>
    <submittedName>
        <fullName evidence="2">Cupin domain-containing protein</fullName>
    </submittedName>
</protein>
<dbReference type="InterPro" id="IPR011051">
    <property type="entry name" value="RmlC_Cupin_sf"/>
</dbReference>